<dbReference type="InterPro" id="IPR016032">
    <property type="entry name" value="Sig_transdc_resp-reg_C-effctor"/>
</dbReference>
<dbReference type="SUPFAM" id="SSF48452">
    <property type="entry name" value="TPR-like"/>
    <property type="match status" value="1"/>
</dbReference>
<dbReference type="PANTHER" id="PTHR47691">
    <property type="entry name" value="REGULATOR-RELATED"/>
    <property type="match status" value="1"/>
</dbReference>
<dbReference type="eggNOG" id="COG3903">
    <property type="taxonomic scope" value="Bacteria"/>
</dbReference>
<evidence type="ECO:0000259" key="3">
    <source>
        <dbReference type="SMART" id="SM00862"/>
    </source>
</evidence>
<dbReference type="PANTHER" id="PTHR47691:SF3">
    <property type="entry name" value="HTH-TYPE TRANSCRIPTIONAL REGULATOR RV0890C-RELATED"/>
    <property type="match status" value="1"/>
</dbReference>
<dbReference type="OrthoDB" id="33864at2"/>
<dbReference type="CDD" id="cd15831">
    <property type="entry name" value="BTAD"/>
    <property type="match status" value="1"/>
</dbReference>
<dbReference type="eggNOG" id="COG3629">
    <property type="taxonomic scope" value="Bacteria"/>
</dbReference>
<dbReference type="InterPro" id="IPR001867">
    <property type="entry name" value="OmpR/PhoB-type_DNA-bd"/>
</dbReference>
<dbReference type="SUPFAM" id="SSF52540">
    <property type="entry name" value="P-loop containing nucleoside triphosphate hydrolases"/>
    <property type="match status" value="1"/>
</dbReference>
<reference evidence="5 6" key="1">
    <citation type="journal article" date="2010" name="Stand. Genomic Sci.">
        <title>Complete genome sequence of Geodermatophilus obscurus type strain (G-20).</title>
        <authorList>
            <person name="Ivanova N."/>
            <person name="Sikorski J."/>
            <person name="Jando M."/>
            <person name="Munk C."/>
            <person name="Lapidus A."/>
            <person name="Glavina Del Rio T."/>
            <person name="Copeland A."/>
            <person name="Tice H."/>
            <person name="Cheng J.-F."/>
            <person name="Lucas S."/>
            <person name="Chen F."/>
            <person name="Nolan M."/>
            <person name="Bruce D."/>
            <person name="Goodwin L."/>
            <person name="Pitluck S."/>
            <person name="Mavromatis K."/>
            <person name="Mikhailova N."/>
            <person name="Pati A."/>
            <person name="Chen A."/>
            <person name="Palaniappan K."/>
            <person name="Land M."/>
            <person name="Hauser L."/>
            <person name="Chang Y.-J."/>
            <person name="Jeffries C.D."/>
            <person name="Meincke L."/>
            <person name="Brettin T."/>
            <person name="Detter J.C."/>
            <person name="Detter J.C."/>
            <person name="Rohde M."/>
            <person name="Goeker M."/>
            <person name="Bristow J."/>
            <person name="Eisen J.A."/>
            <person name="Markowitz V."/>
            <person name="Hugenholtz P."/>
            <person name="Kyrpides N.C."/>
            <person name="Klenk H.-P."/>
        </authorList>
    </citation>
    <scope>NUCLEOTIDE SEQUENCE [LARGE SCALE GENOMIC DNA]</scope>
    <source>
        <strain evidence="6">ATCC 25078 / DSM 43160 / JCM 3152 / KCC A-0152 / KCTC 9177 / NBRC 13315 / NRRL B-3577 / G-20</strain>
    </source>
</reference>
<dbReference type="InterPro" id="IPR027417">
    <property type="entry name" value="P-loop_NTPase"/>
</dbReference>
<dbReference type="Pfam" id="PF00486">
    <property type="entry name" value="Trans_reg_C"/>
    <property type="match status" value="1"/>
</dbReference>
<dbReference type="GO" id="GO:0006355">
    <property type="term" value="P:regulation of DNA-templated transcription"/>
    <property type="evidence" value="ECO:0007669"/>
    <property type="project" value="InterPro"/>
</dbReference>
<comment type="similarity">
    <text evidence="1">Belongs to the AfsR/DnrI/RedD regulatory family.</text>
</comment>
<keyword evidence="2" id="KW-0238">DNA-binding</keyword>
<evidence type="ECO:0000256" key="1">
    <source>
        <dbReference type="ARBA" id="ARBA00005820"/>
    </source>
</evidence>
<protein>
    <submittedName>
        <fullName evidence="5">Transcriptional regulator, winged helix family</fullName>
    </submittedName>
</protein>
<dbReference type="EMBL" id="CP001867">
    <property type="protein sequence ID" value="ADB74401.1"/>
    <property type="molecule type" value="Genomic_DNA"/>
</dbReference>
<gene>
    <name evidence="5" type="ordered locus">Gobs_1685</name>
</gene>
<dbReference type="Gene3D" id="3.40.50.300">
    <property type="entry name" value="P-loop containing nucleotide triphosphate hydrolases"/>
    <property type="match status" value="1"/>
</dbReference>
<dbReference type="GO" id="GO:0000160">
    <property type="term" value="P:phosphorelay signal transduction system"/>
    <property type="evidence" value="ECO:0007669"/>
    <property type="project" value="InterPro"/>
</dbReference>
<evidence type="ECO:0000313" key="6">
    <source>
        <dbReference type="Proteomes" id="UP000001382"/>
    </source>
</evidence>
<name>D2SDE8_GEOOG</name>
<dbReference type="Gene3D" id="1.25.40.10">
    <property type="entry name" value="Tetratricopeptide repeat domain"/>
    <property type="match status" value="1"/>
</dbReference>
<feature type="domain" description="OmpR/PhoB-type" evidence="3">
    <location>
        <begin position="17"/>
        <end position="89"/>
    </location>
</feature>
<dbReference type="RefSeq" id="WP_012947841.1">
    <property type="nucleotide sequence ID" value="NC_013757.1"/>
</dbReference>
<accession>D2SDE8</accession>
<keyword evidence="6" id="KW-1185">Reference proteome</keyword>
<dbReference type="InterPro" id="IPR011990">
    <property type="entry name" value="TPR-like_helical_dom_sf"/>
</dbReference>
<dbReference type="Proteomes" id="UP000001382">
    <property type="component" value="Chromosome"/>
</dbReference>
<dbReference type="STRING" id="526225.Gobs_1685"/>
<reference evidence="6" key="2">
    <citation type="submission" date="2010-01" db="EMBL/GenBank/DDBJ databases">
        <title>The complete genome of Geodermatophilus obscurus DSM 43160.</title>
        <authorList>
            <consortium name="US DOE Joint Genome Institute (JGI-PGF)"/>
            <person name="Lucas S."/>
            <person name="Copeland A."/>
            <person name="Lapidus A."/>
            <person name="Glavina del Rio T."/>
            <person name="Dalin E."/>
            <person name="Tice H."/>
            <person name="Bruce D."/>
            <person name="Goodwin L."/>
            <person name="Pitluck S."/>
            <person name="Kyrpides N."/>
            <person name="Mavromatis K."/>
            <person name="Ivanova N."/>
            <person name="Munk A.C."/>
            <person name="Brettin T."/>
            <person name="Detter J.C."/>
            <person name="Han C."/>
            <person name="Larimer F."/>
            <person name="Land M."/>
            <person name="Hauser L."/>
            <person name="Markowitz V."/>
            <person name="Cheng J.-F."/>
            <person name="Hugenholtz P."/>
            <person name="Woyke T."/>
            <person name="Wu D."/>
            <person name="Jando M."/>
            <person name="Schneider S."/>
            <person name="Klenk H.-P."/>
            <person name="Eisen J.A."/>
        </authorList>
    </citation>
    <scope>NUCLEOTIDE SEQUENCE [LARGE SCALE GENOMIC DNA]</scope>
    <source>
        <strain evidence="6">ATCC 25078 / DSM 43160 / JCM 3152 / KCC A-0152 / KCTC 9177 / NBRC 13315 / NRRL B-3577 / G-20</strain>
    </source>
</reference>
<proteinExistence type="inferred from homology"/>
<dbReference type="SUPFAM" id="SSF46894">
    <property type="entry name" value="C-terminal effector domain of the bipartite response regulators"/>
    <property type="match status" value="1"/>
</dbReference>
<dbReference type="Gene3D" id="1.10.10.10">
    <property type="entry name" value="Winged helix-like DNA-binding domain superfamily/Winged helix DNA-binding domain"/>
    <property type="match status" value="1"/>
</dbReference>
<dbReference type="InterPro" id="IPR036388">
    <property type="entry name" value="WH-like_DNA-bd_sf"/>
</dbReference>
<feature type="domain" description="Bacterial transcriptional activator" evidence="4">
    <location>
        <begin position="96"/>
        <end position="225"/>
    </location>
</feature>
<dbReference type="AlphaFoldDB" id="D2SDE8"/>
<dbReference type="Pfam" id="PF03704">
    <property type="entry name" value="BTAD"/>
    <property type="match status" value="1"/>
</dbReference>
<dbReference type="InterPro" id="IPR005158">
    <property type="entry name" value="BTAD"/>
</dbReference>
<dbReference type="PRINTS" id="PR00364">
    <property type="entry name" value="DISEASERSIST"/>
</dbReference>
<dbReference type="GO" id="GO:0003677">
    <property type="term" value="F:DNA binding"/>
    <property type="evidence" value="ECO:0007669"/>
    <property type="project" value="UniProtKB-KW"/>
</dbReference>
<evidence type="ECO:0000259" key="4">
    <source>
        <dbReference type="SMART" id="SM01043"/>
    </source>
</evidence>
<dbReference type="SMART" id="SM01043">
    <property type="entry name" value="BTAD"/>
    <property type="match status" value="1"/>
</dbReference>
<sequence>MVGIRLFGEVGATDDRGRPLDLGPAKCQAVLAVLALAPRSAIPVSRIAEAVWGEAPPRTAQKTLQSYVTRLRKALGNDSIVRAGAAYRLDMPGEAVDVVRFRKHLDAGDVDAALAEWTGTPLAGLDVPGLTATVEGLLEQRLSALETALGRQVDDDAAAAIGTLTELTADHPFREGFWALLMTALYRLGRQADALAAFQRVRSHLVDELGVEPGRRLCELEARILDQSPSLGAAQRSQSGREDSTRRGNLPARLDRLIGRASDLETIAAALSTSAVVTLVGPGGIGKTRLGLAGAQAWGDGWGEAWFVELAGLASSADVPRAVADVVGVAEGPGRTTTQAVVAALRPRRALVVIDNCEHVLEGAAAMATALAEGCPDLRVLATSRERLGARGEQLLAVPPLDTAGPAAELFAERARAASRTVDVEAHGAEIQEICRALDGVPLAIELAAARTTTLTVPEIVGRLDDRLRLLTRGPRTNADRHRTLRATIQWSVDLLTPELRTFFARLSVFAGGFDLPAVHRVCAEPGLGEAQVEDLLEDLVDQSMLGVEPGPAGRRFRLLETLREFGAAELAAAGVTGQVARRHAEWCLEEVDHIHHRLVGQAEVEGFAQLGALWPNLRAAVDRACRTGDHLLADALVRPLAAEVTLRRQGEIGEWAERILTVVPADDVDRVVFWLTWAAHRYMHSGDRHGYELVVGRHGHRDHPLIAYTRAYLYEDSPALSSVSPAAVTELRRMGEPHLASLVELAGVASGLMATGQLAAFDTFVAPLAARYRADGPPAMLHLTLLGLGYSALFQGRTQDADDIFDQMSHVDVPERTFSVNRPVEARAVFRRGDRSRAYAILRDHVDDLLETDVMDTARLAALEFVTMLSALGRAGDARPVQRYLETTGGFGELAALAVAADGDPLTTAPAGEAIAPPESTDTDARGALEHIRGVLTSLLSG</sequence>
<organism evidence="5 6">
    <name type="scientific">Geodermatophilus obscurus (strain ATCC 25078 / DSM 43160 / JCM 3152 / CCUG 61914 / KCC A-0152 / KCTC 9177 / NBRC 13315 / NRRL B-3577 / G-20)</name>
    <dbReference type="NCBI Taxonomy" id="526225"/>
    <lineage>
        <taxon>Bacteria</taxon>
        <taxon>Bacillati</taxon>
        <taxon>Actinomycetota</taxon>
        <taxon>Actinomycetes</taxon>
        <taxon>Geodermatophilales</taxon>
        <taxon>Geodermatophilaceae</taxon>
        <taxon>Geodermatophilus</taxon>
    </lineage>
</organism>
<evidence type="ECO:0000313" key="5">
    <source>
        <dbReference type="EMBL" id="ADB74401.1"/>
    </source>
</evidence>
<dbReference type="HOGENOM" id="CLU_004665_1_2_11"/>
<dbReference type="SMART" id="SM00862">
    <property type="entry name" value="Trans_reg_C"/>
    <property type="match status" value="1"/>
</dbReference>
<dbReference type="KEGG" id="gob:Gobs_1685"/>
<evidence type="ECO:0000256" key="2">
    <source>
        <dbReference type="ARBA" id="ARBA00023125"/>
    </source>
</evidence>